<comment type="subcellular location">
    <subcellularLocation>
        <location evidence="1">Cytoplasm</location>
    </subcellularLocation>
</comment>
<dbReference type="Gene3D" id="1.10.390.10">
    <property type="entry name" value="Neutral Protease Domain 2"/>
    <property type="match status" value="1"/>
</dbReference>
<dbReference type="InterPro" id="IPR027268">
    <property type="entry name" value="Peptidase_M4/M1_CTD_sf"/>
</dbReference>
<dbReference type="Gene3D" id="1.25.40.320">
    <property type="entry name" value="Peptidase M1, leukotriene A4 hydrolase/aminopeptidase C-terminal domain"/>
    <property type="match status" value="1"/>
</dbReference>
<dbReference type="RefSeq" id="XP_046051831.1">
    <property type="nucleotide sequence ID" value="XM_046199060.1"/>
</dbReference>
<evidence type="ECO:0000256" key="1">
    <source>
        <dbReference type="ARBA" id="ARBA00004496"/>
    </source>
</evidence>
<comment type="caution">
    <text evidence="11">The sequence shown here is derived from an EMBL/GenBank/DDBJ whole genome shotgun (WGS) entry which is preliminary data.</text>
</comment>
<dbReference type="SUPFAM" id="SSF55486">
    <property type="entry name" value="Metalloproteases ('zincins'), catalytic domain"/>
    <property type="match status" value="1"/>
</dbReference>
<dbReference type="InterPro" id="IPR014782">
    <property type="entry name" value="Peptidase_M1_dom"/>
</dbReference>
<dbReference type="Gene3D" id="3.30.2010.30">
    <property type="match status" value="1"/>
</dbReference>
<dbReference type="PANTHER" id="PTHR45726:SF3">
    <property type="entry name" value="LEUKOTRIENE A-4 HYDROLASE"/>
    <property type="match status" value="1"/>
</dbReference>
<dbReference type="InterPro" id="IPR016024">
    <property type="entry name" value="ARM-type_fold"/>
</dbReference>
<keyword evidence="6 11" id="KW-0378">Hydrolase</keyword>
<keyword evidence="4" id="KW-0645">Protease</keyword>
<dbReference type="PRINTS" id="PR00756">
    <property type="entry name" value="ALADIPTASE"/>
</dbReference>
<evidence type="ECO:0000313" key="12">
    <source>
        <dbReference type="Proteomes" id="UP000720189"/>
    </source>
</evidence>
<evidence type="ECO:0000256" key="5">
    <source>
        <dbReference type="ARBA" id="ARBA00022723"/>
    </source>
</evidence>
<evidence type="ECO:0000256" key="2">
    <source>
        <dbReference type="ARBA" id="ARBA00010136"/>
    </source>
</evidence>
<organism evidence="11 12">
    <name type="scientific">Fusarium redolens</name>
    <dbReference type="NCBI Taxonomy" id="48865"/>
    <lineage>
        <taxon>Eukaryota</taxon>
        <taxon>Fungi</taxon>
        <taxon>Dikarya</taxon>
        <taxon>Ascomycota</taxon>
        <taxon>Pezizomycotina</taxon>
        <taxon>Sordariomycetes</taxon>
        <taxon>Hypocreomycetidae</taxon>
        <taxon>Hypocreales</taxon>
        <taxon>Nectriaceae</taxon>
        <taxon>Fusarium</taxon>
        <taxon>Fusarium redolens species complex</taxon>
    </lineage>
</organism>
<dbReference type="Pfam" id="PF01433">
    <property type="entry name" value="Peptidase_M1"/>
    <property type="match status" value="1"/>
</dbReference>
<comment type="similarity">
    <text evidence="2">Belongs to the peptidase M1 family.</text>
</comment>
<dbReference type="InterPro" id="IPR038502">
    <property type="entry name" value="M1_LTA-4_hydro/amino_C_sf"/>
</dbReference>
<gene>
    <name evidence="11" type="ORF">BKA55DRAFT_687410</name>
</gene>
<accession>A0A9P9KF34</accession>
<keyword evidence="8" id="KW-0482">Metalloprotease</keyword>
<dbReference type="EMBL" id="JAGMUX010000005">
    <property type="protein sequence ID" value="KAH7259123.1"/>
    <property type="molecule type" value="Genomic_DNA"/>
</dbReference>
<dbReference type="SUPFAM" id="SSF48371">
    <property type="entry name" value="ARM repeat"/>
    <property type="match status" value="1"/>
</dbReference>
<evidence type="ECO:0000256" key="3">
    <source>
        <dbReference type="ARBA" id="ARBA00022490"/>
    </source>
</evidence>
<evidence type="ECO:0000256" key="7">
    <source>
        <dbReference type="ARBA" id="ARBA00022833"/>
    </source>
</evidence>
<dbReference type="GO" id="GO:0008237">
    <property type="term" value="F:metallopeptidase activity"/>
    <property type="evidence" value="ECO:0007669"/>
    <property type="project" value="UniProtKB-KW"/>
</dbReference>
<dbReference type="AlphaFoldDB" id="A0A9P9KF34"/>
<keyword evidence="7 9" id="KW-0862">Zinc</keyword>
<evidence type="ECO:0000256" key="9">
    <source>
        <dbReference type="PIRSR" id="PIRSR634015-3"/>
    </source>
</evidence>
<evidence type="ECO:0000313" key="11">
    <source>
        <dbReference type="EMBL" id="KAH7259123.1"/>
    </source>
</evidence>
<comment type="cofactor">
    <cofactor evidence="9">
        <name>Zn(2+)</name>
        <dbReference type="ChEBI" id="CHEBI:29105"/>
    </cofactor>
    <text evidence="9">Binds 1 zinc ion per subunit.</text>
</comment>
<reference evidence="11" key="1">
    <citation type="journal article" date="2021" name="Nat. Commun.">
        <title>Genetic determinants of endophytism in the Arabidopsis root mycobiome.</title>
        <authorList>
            <person name="Mesny F."/>
            <person name="Miyauchi S."/>
            <person name="Thiergart T."/>
            <person name="Pickel B."/>
            <person name="Atanasova L."/>
            <person name="Karlsson M."/>
            <person name="Huettel B."/>
            <person name="Barry K.W."/>
            <person name="Haridas S."/>
            <person name="Chen C."/>
            <person name="Bauer D."/>
            <person name="Andreopoulos W."/>
            <person name="Pangilinan J."/>
            <person name="LaButti K."/>
            <person name="Riley R."/>
            <person name="Lipzen A."/>
            <person name="Clum A."/>
            <person name="Drula E."/>
            <person name="Henrissat B."/>
            <person name="Kohler A."/>
            <person name="Grigoriev I.V."/>
            <person name="Martin F.M."/>
            <person name="Hacquard S."/>
        </authorList>
    </citation>
    <scope>NUCLEOTIDE SEQUENCE</scope>
    <source>
        <strain evidence="11">MPI-CAGE-AT-0023</strain>
    </source>
</reference>
<dbReference type="InterPro" id="IPR001930">
    <property type="entry name" value="Peptidase_M1"/>
</dbReference>
<proteinExistence type="inferred from homology"/>
<dbReference type="InterPro" id="IPR015211">
    <property type="entry name" value="Peptidase_M1_C"/>
</dbReference>
<evidence type="ECO:0000256" key="4">
    <source>
        <dbReference type="ARBA" id="ARBA00022670"/>
    </source>
</evidence>
<evidence type="ECO:0000256" key="6">
    <source>
        <dbReference type="ARBA" id="ARBA00022801"/>
    </source>
</evidence>
<keyword evidence="5 9" id="KW-0479">Metal-binding</keyword>
<keyword evidence="12" id="KW-1185">Reference proteome</keyword>
<feature type="binding site" evidence="9">
    <location>
        <position position="109"/>
    </location>
    <ligand>
        <name>Zn(2+)</name>
        <dbReference type="ChEBI" id="CHEBI:29105"/>
        <note>catalytic</note>
    </ligand>
</feature>
<dbReference type="SMART" id="SM01263">
    <property type="entry name" value="Leuk-A4-hydro_C"/>
    <property type="match status" value="1"/>
</dbReference>
<feature type="binding site" evidence="9">
    <location>
        <position position="105"/>
    </location>
    <ligand>
        <name>Zn(2+)</name>
        <dbReference type="ChEBI" id="CHEBI:29105"/>
        <note>catalytic</note>
    </ligand>
</feature>
<dbReference type="OrthoDB" id="79562at2759"/>
<dbReference type="GO" id="GO:0004177">
    <property type="term" value="F:aminopeptidase activity"/>
    <property type="evidence" value="ECO:0007669"/>
    <property type="project" value="TreeGrafter"/>
</dbReference>
<dbReference type="Proteomes" id="UP000720189">
    <property type="component" value="Unassembled WGS sequence"/>
</dbReference>
<dbReference type="Pfam" id="PF09127">
    <property type="entry name" value="Leuk-A4-hydro_C"/>
    <property type="match status" value="1"/>
</dbReference>
<name>A0A9P9KF34_FUSRE</name>
<evidence type="ECO:0000256" key="8">
    <source>
        <dbReference type="ARBA" id="ARBA00023049"/>
    </source>
</evidence>
<feature type="binding site" evidence="9">
    <location>
        <position position="128"/>
    </location>
    <ligand>
        <name>Zn(2+)</name>
        <dbReference type="ChEBI" id="CHEBI:29105"/>
        <note>catalytic</note>
    </ligand>
</feature>
<dbReference type="GO" id="GO:0005829">
    <property type="term" value="C:cytosol"/>
    <property type="evidence" value="ECO:0007669"/>
    <property type="project" value="TreeGrafter"/>
</dbReference>
<keyword evidence="3" id="KW-0963">Cytoplasm</keyword>
<protein>
    <submittedName>
        <fullName evidence="11">Leukotriene A4 hydrolase</fullName>
    </submittedName>
</protein>
<dbReference type="GO" id="GO:0008270">
    <property type="term" value="F:zinc ion binding"/>
    <property type="evidence" value="ECO:0007669"/>
    <property type="project" value="InterPro"/>
</dbReference>
<dbReference type="GeneID" id="70229014"/>
<dbReference type="PANTHER" id="PTHR45726">
    <property type="entry name" value="LEUKOTRIENE A-4 HYDROLASE"/>
    <property type="match status" value="1"/>
</dbReference>
<evidence type="ECO:0000259" key="10">
    <source>
        <dbReference type="SMART" id="SM01263"/>
    </source>
</evidence>
<dbReference type="GO" id="GO:0004301">
    <property type="term" value="F:epoxide hydrolase activity"/>
    <property type="evidence" value="ECO:0007669"/>
    <property type="project" value="TreeGrafter"/>
</dbReference>
<dbReference type="InterPro" id="IPR034015">
    <property type="entry name" value="M1_LTA4H"/>
</dbReference>
<feature type="domain" description="Peptidase M1 leukotriene A4 hydrolase/aminopeptidase C-terminal" evidence="10">
    <location>
        <begin position="207"/>
        <end position="350"/>
    </location>
</feature>
<sequence>MTVYRFKQDIPISNYLFAVASGNLARARIAEGSYVYSTPKDIDACVAEFQPDIQAIIDTAEPMTSVQPGRSPEVISSRRNENPVFNFYSAIVVSGDRENISVVAHELAHTFSENLVTNASWVHFWLNEGYTFLCYLERPLEKDKWLRFVPFYFKKFSQSSVDSEGFEETVFEFFAQDAKATATLDSVDWNSWYHKPGLPPKPSFKSASYEECIELAAKWMNTESSSDFTPRAHDVEGWTAGQVITFLDKLSDASKSIPSKYSKMLGSIYGLARTKNFEILSRYLRLSMRSKDKDILPDVEVFLGQTGRMKFVRPLFEEPLALNQTFAHKTFLKYRNSCHLTCVRLIKGVMDKNK</sequence>
<dbReference type="GO" id="GO:0006508">
    <property type="term" value="P:proteolysis"/>
    <property type="evidence" value="ECO:0007669"/>
    <property type="project" value="UniProtKB-KW"/>
</dbReference>